<evidence type="ECO:0000256" key="1">
    <source>
        <dbReference type="ARBA" id="ARBA00004651"/>
    </source>
</evidence>
<dbReference type="PIRSF" id="PIRSF028784">
    <property type="entry name" value="MrpF"/>
    <property type="match status" value="1"/>
</dbReference>
<keyword evidence="7 8" id="KW-0472">Membrane</keyword>
<evidence type="ECO:0000256" key="5">
    <source>
        <dbReference type="ARBA" id="ARBA00022692"/>
    </source>
</evidence>
<dbReference type="AlphaFoldDB" id="E6W4F2"/>
<dbReference type="HOGENOM" id="CLU_125825_1_3_0"/>
<comment type="subcellular location">
    <subcellularLocation>
        <location evidence="1 8">Cell membrane</location>
        <topology evidence="1 8">Multi-pass membrane protein</topology>
    </subcellularLocation>
</comment>
<evidence type="ECO:0000256" key="7">
    <source>
        <dbReference type="ARBA" id="ARBA00023136"/>
    </source>
</evidence>
<keyword evidence="8" id="KW-0050">Antiport</keyword>
<comment type="similarity">
    <text evidence="2 8">Belongs to the CPA3 antiporters (TC 2.A.63) subunit F family.</text>
</comment>
<evidence type="ECO:0000256" key="8">
    <source>
        <dbReference type="PIRNR" id="PIRNR028784"/>
    </source>
</evidence>
<sequence length="89" mass="9847">MLSIAIPIAFLMMCIAQLLNLYRLLKGPSLPDRILALDTMYINAIALFILLGIFFDTTTYFEAALIIAVMGFISTVAASKYLLRGDIVE</sequence>
<keyword evidence="3 8" id="KW-0813">Transport</keyword>
<reference evidence="10 11" key="1">
    <citation type="submission" date="2010-12" db="EMBL/GenBank/DDBJ databases">
        <title>Complete sequence of Desulfurispirillum indicum S5.</title>
        <authorList>
            <consortium name="US DOE Joint Genome Institute"/>
            <person name="Lucas S."/>
            <person name="Copeland A."/>
            <person name="Lapidus A."/>
            <person name="Cheng J.-F."/>
            <person name="Goodwin L."/>
            <person name="Pitluck S."/>
            <person name="Chertkov O."/>
            <person name="Held B."/>
            <person name="Detter J.C."/>
            <person name="Han C."/>
            <person name="Tapia R."/>
            <person name="Land M."/>
            <person name="Hauser L."/>
            <person name="Kyrpides N."/>
            <person name="Ivanova N."/>
            <person name="Mikhailova N."/>
            <person name="Haggblom M."/>
            <person name="Rauschenbach I."/>
            <person name="Bini E."/>
            <person name="Woyke T."/>
        </authorList>
    </citation>
    <scope>NUCLEOTIDE SEQUENCE [LARGE SCALE GENOMIC DNA]</scope>
    <source>
        <strain evidence="11">ATCC BAA-1389 / DSM 22839 / S5</strain>
    </source>
</reference>
<evidence type="ECO:0000256" key="4">
    <source>
        <dbReference type="ARBA" id="ARBA00022475"/>
    </source>
</evidence>
<keyword evidence="5 9" id="KW-0812">Transmembrane</keyword>
<organism evidence="10 11">
    <name type="scientific">Desulfurispirillum indicum (strain ATCC BAA-1389 / DSM 22839 / S5)</name>
    <dbReference type="NCBI Taxonomy" id="653733"/>
    <lineage>
        <taxon>Bacteria</taxon>
        <taxon>Pseudomonadati</taxon>
        <taxon>Chrysiogenota</taxon>
        <taxon>Chrysiogenia</taxon>
        <taxon>Chrysiogenales</taxon>
        <taxon>Chrysiogenaceae</taxon>
        <taxon>Desulfurispirillum</taxon>
    </lineage>
</organism>
<dbReference type="Proteomes" id="UP000002572">
    <property type="component" value="Chromosome"/>
</dbReference>
<accession>E6W4F2</accession>
<dbReference type="PANTHER" id="PTHR34702:SF1">
    <property type="entry name" value="NA(+)_H(+) ANTIPORTER SUBUNIT F"/>
    <property type="match status" value="1"/>
</dbReference>
<evidence type="ECO:0000256" key="9">
    <source>
        <dbReference type="SAM" id="Phobius"/>
    </source>
</evidence>
<keyword evidence="4 8" id="KW-1003">Cell membrane</keyword>
<keyword evidence="6 9" id="KW-1133">Transmembrane helix</keyword>
<feature type="transmembrane region" description="Helical" evidence="9">
    <location>
        <begin position="34"/>
        <end position="55"/>
    </location>
</feature>
<dbReference type="RefSeq" id="WP_013505807.1">
    <property type="nucleotide sequence ID" value="NC_014836.1"/>
</dbReference>
<dbReference type="KEGG" id="din:Selin_1191"/>
<evidence type="ECO:0000256" key="2">
    <source>
        <dbReference type="ARBA" id="ARBA00009212"/>
    </source>
</evidence>
<name>E6W4F2_DESIS</name>
<dbReference type="InterPro" id="IPR007208">
    <property type="entry name" value="MrpF/PhaF-like"/>
</dbReference>
<feature type="transmembrane region" description="Helical" evidence="9">
    <location>
        <begin position="6"/>
        <end position="22"/>
    </location>
</feature>
<dbReference type="OrthoDB" id="9800226at2"/>
<dbReference type="STRING" id="653733.Selin_1191"/>
<dbReference type="Pfam" id="PF04066">
    <property type="entry name" value="MrpF_PhaF"/>
    <property type="match status" value="1"/>
</dbReference>
<evidence type="ECO:0000256" key="3">
    <source>
        <dbReference type="ARBA" id="ARBA00022448"/>
    </source>
</evidence>
<protein>
    <submittedName>
        <fullName evidence="10">Multiple resistance and pH regulation protein F</fullName>
    </submittedName>
</protein>
<keyword evidence="11" id="KW-1185">Reference proteome</keyword>
<dbReference type="PANTHER" id="PTHR34702">
    <property type="entry name" value="NA(+)/H(+) ANTIPORTER SUBUNIT F1"/>
    <property type="match status" value="1"/>
</dbReference>
<proteinExistence type="inferred from homology"/>
<dbReference type="GO" id="GO:0015385">
    <property type="term" value="F:sodium:proton antiporter activity"/>
    <property type="evidence" value="ECO:0007669"/>
    <property type="project" value="TreeGrafter"/>
</dbReference>
<feature type="transmembrane region" description="Helical" evidence="9">
    <location>
        <begin position="61"/>
        <end position="83"/>
    </location>
</feature>
<dbReference type="eggNOG" id="COG2212">
    <property type="taxonomic scope" value="Bacteria"/>
</dbReference>
<dbReference type="EMBL" id="CP002432">
    <property type="protein sequence ID" value="ADU65926.1"/>
    <property type="molecule type" value="Genomic_DNA"/>
</dbReference>
<gene>
    <name evidence="10" type="ordered locus">Selin_1191</name>
</gene>
<evidence type="ECO:0000313" key="10">
    <source>
        <dbReference type="EMBL" id="ADU65926.1"/>
    </source>
</evidence>
<dbReference type="InParanoid" id="E6W4F2"/>
<evidence type="ECO:0000256" key="6">
    <source>
        <dbReference type="ARBA" id="ARBA00022989"/>
    </source>
</evidence>
<evidence type="ECO:0000313" key="11">
    <source>
        <dbReference type="Proteomes" id="UP000002572"/>
    </source>
</evidence>
<dbReference type="NCBIfam" id="NF004812">
    <property type="entry name" value="PRK06161.1"/>
    <property type="match status" value="1"/>
</dbReference>
<dbReference type="GO" id="GO:0005886">
    <property type="term" value="C:plasma membrane"/>
    <property type="evidence" value="ECO:0007669"/>
    <property type="project" value="UniProtKB-SubCell"/>
</dbReference>
<keyword evidence="8" id="KW-0406">Ion transport</keyword>